<gene>
    <name evidence="1" type="ORF">GCM10011386_30830</name>
</gene>
<protein>
    <recommendedName>
        <fullName evidence="3">Tetratricopeptide repeat-containing protein</fullName>
    </recommendedName>
</protein>
<accession>A0ABQ1M8P2</accession>
<dbReference type="EMBL" id="BMIK01000011">
    <property type="protein sequence ID" value="GGC36532.1"/>
    <property type="molecule type" value="Genomic_DNA"/>
</dbReference>
<proteinExistence type="predicted"/>
<dbReference type="RefSeq" id="WP_188752271.1">
    <property type="nucleotide sequence ID" value="NZ_BMIK01000011.1"/>
</dbReference>
<evidence type="ECO:0008006" key="3">
    <source>
        <dbReference type="Google" id="ProtNLM"/>
    </source>
</evidence>
<keyword evidence="2" id="KW-1185">Reference proteome</keyword>
<comment type="caution">
    <text evidence="1">The sequence shown here is derived from an EMBL/GenBank/DDBJ whole genome shotgun (WGS) entry which is preliminary data.</text>
</comment>
<dbReference type="Proteomes" id="UP000597338">
    <property type="component" value="Unassembled WGS sequence"/>
</dbReference>
<evidence type="ECO:0000313" key="2">
    <source>
        <dbReference type="Proteomes" id="UP000597338"/>
    </source>
</evidence>
<sequence>MNSFKRLCIVFSVFLLSYFGEIAINVSCGPEPDPYDYYVSFFHNNVPDEGYVPFSFTNMRFLYDEAEPESEVRINSREWADYLGKGVRAVDVGQLMYHTDSATDSVILRYLTGGEVALPDSLAANTYLKGLAANEPARIYFLFAKELEPYATVTYNHYWDPDPRDTMDLGRMEALADSALRRADEHPRNRFLRLRYAYQAARMYHYSGLFEDCVETYEEYIQPSREKSAVKGWALALKAGATRRLNEPAEAAYLFSKVFTASPERRVQAYKNFHYIDVPFEDVLALAQSNEERAAIWAIRGFNNGGFDRETLSSVYDLAPKSPLVGVLLTREINKLETQLTEASQYYQEGWWSDYYRPDSTQAKARNHAAWIADFSRKLASEKQYTEPGLGMVSEAYVHWLLGNADQAEALLAGVKVGRLSERLADQYRIVELLINVNRLKATDNVDEKAMLPALQWLDQKRQDEINQAITRYGNERYSWMAAADLRFNRTATNLYQSVLAPHYMQQKDTAMAALLMWKGASPGGTEIEPAGELYDRLGWPTQAFWQEQLQPAALERLATWGREGVNRPWAPLFEQQLGALESDPFWDLLGTAYLRMHDYAAASKAFAHLSTDFAPPAPVNWYSAEEDTLWPDPFLETLSDYPKQFGNEALSKAEFANTMADLQRRIADDPDHAAAYYFQLANGVYQTGAFGNSWQLISYSWTSSDNYLKGAYYYSGDFHEARQAAVWYRKARELSGDREFQAKCTFMLAKCEQKSYLFDNIRDYYDTTYASAQGQPDPFWVFSQRNRYFKELRENYLDTDFIRAAASECTYLADFIAPNFP</sequence>
<name>A0ABQ1M8P2_9SPHI</name>
<evidence type="ECO:0000313" key="1">
    <source>
        <dbReference type="EMBL" id="GGC36532.1"/>
    </source>
</evidence>
<reference evidence="2" key="1">
    <citation type="journal article" date="2019" name="Int. J. Syst. Evol. Microbiol.">
        <title>The Global Catalogue of Microorganisms (GCM) 10K type strain sequencing project: providing services to taxonomists for standard genome sequencing and annotation.</title>
        <authorList>
            <consortium name="The Broad Institute Genomics Platform"/>
            <consortium name="The Broad Institute Genome Sequencing Center for Infectious Disease"/>
            <person name="Wu L."/>
            <person name="Ma J."/>
        </authorList>
    </citation>
    <scope>NUCLEOTIDE SEQUENCE [LARGE SCALE GENOMIC DNA]</scope>
    <source>
        <strain evidence="2">CGMCC 1.15342</strain>
    </source>
</reference>
<organism evidence="1 2">
    <name type="scientific">Parapedobacter defluvii</name>
    <dbReference type="NCBI Taxonomy" id="2045106"/>
    <lineage>
        <taxon>Bacteria</taxon>
        <taxon>Pseudomonadati</taxon>
        <taxon>Bacteroidota</taxon>
        <taxon>Sphingobacteriia</taxon>
        <taxon>Sphingobacteriales</taxon>
        <taxon>Sphingobacteriaceae</taxon>
        <taxon>Parapedobacter</taxon>
    </lineage>
</organism>